<evidence type="ECO:0000256" key="5">
    <source>
        <dbReference type="ARBA" id="ARBA00005072"/>
    </source>
</evidence>
<comment type="pathway">
    <text evidence="5">Amino-acid biosynthesis; L-leucine biosynthesis; L-leucine from 3-methyl-2-oxobutanoate: step 4/4.</text>
</comment>
<dbReference type="CDD" id="cd01558">
    <property type="entry name" value="D-AAT_like"/>
    <property type="match status" value="1"/>
</dbReference>
<evidence type="ECO:0000256" key="11">
    <source>
        <dbReference type="ARBA" id="ARBA00021779"/>
    </source>
</evidence>
<comment type="pathway">
    <text evidence="3">Amino-acid biosynthesis; L-isoleucine biosynthesis; L-isoleucine from 2-oxobutanoate: step 4/4.</text>
</comment>
<dbReference type="GO" id="GO:0047810">
    <property type="term" value="F:D-alanine-2-oxoglutarate aminotransferase activity"/>
    <property type="evidence" value="ECO:0007669"/>
    <property type="project" value="UniProtKB-EC"/>
</dbReference>
<keyword evidence="21" id="KW-0808">Transferase</keyword>
<dbReference type="EC" id="2.6.1.42" evidence="9"/>
<dbReference type="SUPFAM" id="SSF56752">
    <property type="entry name" value="D-aminoacid aminotransferase-like PLP-dependent enzymes"/>
    <property type="match status" value="1"/>
</dbReference>
<comment type="catalytic activity">
    <reaction evidence="17">
        <text>D-alanine + 2-oxoglutarate = D-glutamate + pyruvate</text>
        <dbReference type="Rhea" id="RHEA:15869"/>
        <dbReference type="ChEBI" id="CHEBI:15361"/>
        <dbReference type="ChEBI" id="CHEBI:16810"/>
        <dbReference type="ChEBI" id="CHEBI:29986"/>
        <dbReference type="ChEBI" id="CHEBI:57416"/>
        <dbReference type="EC" id="2.6.1.21"/>
    </reaction>
</comment>
<dbReference type="GO" id="GO:0005829">
    <property type="term" value="C:cytosol"/>
    <property type="evidence" value="ECO:0007669"/>
    <property type="project" value="TreeGrafter"/>
</dbReference>
<dbReference type="NCBIfam" id="NF005209">
    <property type="entry name" value="PRK06680.1"/>
    <property type="match status" value="1"/>
</dbReference>
<evidence type="ECO:0000256" key="14">
    <source>
        <dbReference type="ARBA" id="ARBA00030138"/>
    </source>
</evidence>
<dbReference type="OrthoDB" id="9805628at2"/>
<dbReference type="InterPro" id="IPR043131">
    <property type="entry name" value="BCAT-like_N"/>
</dbReference>
<comment type="catalytic activity">
    <reaction evidence="19">
        <text>L-isoleucine + 2-oxoglutarate = (S)-3-methyl-2-oxopentanoate + L-glutamate</text>
        <dbReference type="Rhea" id="RHEA:24801"/>
        <dbReference type="ChEBI" id="CHEBI:16810"/>
        <dbReference type="ChEBI" id="CHEBI:29985"/>
        <dbReference type="ChEBI" id="CHEBI:35146"/>
        <dbReference type="ChEBI" id="CHEBI:58045"/>
        <dbReference type="EC" id="2.6.1.42"/>
    </reaction>
</comment>
<evidence type="ECO:0000256" key="17">
    <source>
        <dbReference type="ARBA" id="ARBA00047911"/>
    </source>
</evidence>
<dbReference type="AlphaFoldDB" id="A0A437QXX4"/>
<evidence type="ECO:0000313" key="21">
    <source>
        <dbReference type="EMBL" id="RVU39368.1"/>
    </source>
</evidence>
<dbReference type="EMBL" id="SADE01000001">
    <property type="protein sequence ID" value="RVU39368.1"/>
    <property type="molecule type" value="Genomic_DNA"/>
</dbReference>
<comment type="subunit">
    <text evidence="7">Homodimer.</text>
</comment>
<evidence type="ECO:0000256" key="1">
    <source>
        <dbReference type="ARBA" id="ARBA00001933"/>
    </source>
</evidence>
<dbReference type="EC" id="2.6.1.21" evidence="8"/>
<accession>A0A437QXX4</accession>
<dbReference type="GO" id="GO:0052655">
    <property type="term" value="F:L-valine-2-oxoglutarate transaminase activity"/>
    <property type="evidence" value="ECO:0007669"/>
    <property type="project" value="RHEA"/>
</dbReference>
<organism evidence="21 22">
    <name type="scientific">Hwanghaeella grinnelliae</name>
    <dbReference type="NCBI Taxonomy" id="2500179"/>
    <lineage>
        <taxon>Bacteria</taxon>
        <taxon>Pseudomonadati</taxon>
        <taxon>Pseudomonadota</taxon>
        <taxon>Alphaproteobacteria</taxon>
        <taxon>Rhodospirillales</taxon>
        <taxon>Rhodospirillaceae</taxon>
        <taxon>Hwanghaeella</taxon>
    </lineage>
</organism>
<evidence type="ECO:0000256" key="20">
    <source>
        <dbReference type="ARBA" id="ARBA00049229"/>
    </source>
</evidence>
<dbReference type="InterPro" id="IPR001544">
    <property type="entry name" value="Aminotrans_IV"/>
</dbReference>
<dbReference type="NCBIfam" id="TIGR01121">
    <property type="entry name" value="D_amino_aminoT"/>
    <property type="match status" value="1"/>
</dbReference>
<dbReference type="GO" id="GO:0008652">
    <property type="term" value="P:amino acid biosynthetic process"/>
    <property type="evidence" value="ECO:0007669"/>
    <property type="project" value="UniProtKB-ARBA"/>
</dbReference>
<evidence type="ECO:0000256" key="6">
    <source>
        <dbReference type="ARBA" id="ARBA00009320"/>
    </source>
</evidence>
<dbReference type="Gene3D" id="3.30.470.10">
    <property type="match status" value="1"/>
</dbReference>
<comment type="similarity">
    <text evidence="6">Belongs to the class-IV pyridoxal-phosphate-dependent aminotransferase family.</text>
</comment>
<comment type="function">
    <text evidence="2">Acts on leucine, isoleucine and valine.</text>
</comment>
<evidence type="ECO:0000256" key="2">
    <source>
        <dbReference type="ARBA" id="ARBA00003109"/>
    </source>
</evidence>
<keyword evidence="13" id="KW-0100">Branched-chain amino acid biosynthesis</keyword>
<evidence type="ECO:0000256" key="4">
    <source>
        <dbReference type="ARBA" id="ARBA00004931"/>
    </source>
</evidence>
<keyword evidence="22" id="KW-1185">Reference proteome</keyword>
<evidence type="ECO:0000256" key="16">
    <source>
        <dbReference type="ARBA" id="ARBA00033391"/>
    </source>
</evidence>
<evidence type="ECO:0000256" key="7">
    <source>
        <dbReference type="ARBA" id="ARBA00011738"/>
    </source>
</evidence>
<comment type="catalytic activity">
    <reaction evidence="20">
        <text>L-leucine + 2-oxoglutarate = 4-methyl-2-oxopentanoate + L-glutamate</text>
        <dbReference type="Rhea" id="RHEA:18321"/>
        <dbReference type="ChEBI" id="CHEBI:16810"/>
        <dbReference type="ChEBI" id="CHEBI:17865"/>
        <dbReference type="ChEBI" id="CHEBI:29985"/>
        <dbReference type="ChEBI" id="CHEBI:57427"/>
        <dbReference type="EC" id="2.6.1.42"/>
    </reaction>
</comment>
<comment type="cofactor">
    <cofactor evidence="1">
        <name>pyridoxal 5'-phosphate</name>
        <dbReference type="ChEBI" id="CHEBI:597326"/>
    </cofactor>
</comment>
<dbReference type="GO" id="GO:0052654">
    <property type="term" value="F:L-leucine-2-oxoglutarate transaminase activity"/>
    <property type="evidence" value="ECO:0007669"/>
    <property type="project" value="RHEA"/>
</dbReference>
<evidence type="ECO:0000256" key="10">
    <source>
        <dbReference type="ARBA" id="ARBA00014472"/>
    </source>
</evidence>
<dbReference type="GO" id="GO:0052656">
    <property type="term" value="F:L-isoleucine-2-oxoglutarate transaminase activity"/>
    <property type="evidence" value="ECO:0007669"/>
    <property type="project" value="RHEA"/>
</dbReference>
<dbReference type="GO" id="GO:0030170">
    <property type="term" value="F:pyridoxal phosphate binding"/>
    <property type="evidence" value="ECO:0007669"/>
    <property type="project" value="InterPro"/>
</dbReference>
<dbReference type="GO" id="GO:0046416">
    <property type="term" value="P:D-amino acid metabolic process"/>
    <property type="evidence" value="ECO:0007669"/>
    <property type="project" value="InterPro"/>
</dbReference>
<dbReference type="RefSeq" id="WP_127764739.1">
    <property type="nucleotide sequence ID" value="NZ_SADE01000001.1"/>
</dbReference>
<comment type="pathway">
    <text evidence="4">Amino-acid biosynthesis; L-valine biosynthesis; L-valine from pyruvate: step 4/4.</text>
</comment>
<dbReference type="InterPro" id="IPR043132">
    <property type="entry name" value="BCAT-like_C"/>
</dbReference>
<evidence type="ECO:0000256" key="8">
    <source>
        <dbReference type="ARBA" id="ARBA00012874"/>
    </source>
</evidence>
<keyword evidence="13" id="KW-0028">Amino-acid biosynthesis</keyword>
<gene>
    <name evidence="21" type="primary">dat</name>
    <name evidence="21" type="ORF">EOI86_09045</name>
</gene>
<evidence type="ECO:0000256" key="13">
    <source>
        <dbReference type="ARBA" id="ARBA00023304"/>
    </source>
</evidence>
<dbReference type="InterPro" id="IPR005784">
    <property type="entry name" value="D_amino_transT"/>
</dbReference>
<comment type="catalytic activity">
    <reaction evidence="18">
        <text>L-valine + 2-oxoglutarate = 3-methyl-2-oxobutanoate + L-glutamate</text>
        <dbReference type="Rhea" id="RHEA:24813"/>
        <dbReference type="ChEBI" id="CHEBI:11851"/>
        <dbReference type="ChEBI" id="CHEBI:16810"/>
        <dbReference type="ChEBI" id="CHEBI:29985"/>
        <dbReference type="ChEBI" id="CHEBI:57762"/>
        <dbReference type="EC" id="2.6.1.42"/>
    </reaction>
</comment>
<reference evidence="22" key="1">
    <citation type="submission" date="2019-01" db="EMBL/GenBank/DDBJ databases">
        <title>Gri0909 isolated from a small marine red alga.</title>
        <authorList>
            <person name="Kim J."/>
            <person name="Jeong S.E."/>
            <person name="Jeon C.O."/>
        </authorList>
    </citation>
    <scope>NUCLEOTIDE SEQUENCE [LARGE SCALE GENOMIC DNA]</scope>
    <source>
        <strain evidence="22">Gri0909</strain>
    </source>
</reference>
<evidence type="ECO:0000256" key="15">
    <source>
        <dbReference type="ARBA" id="ARBA00033316"/>
    </source>
</evidence>
<dbReference type="InterPro" id="IPR050571">
    <property type="entry name" value="Class-IV_PLP-Dep_Aminotrnsfr"/>
</dbReference>
<keyword evidence="12" id="KW-0663">Pyridoxal phosphate</keyword>
<proteinExistence type="inferred from homology"/>
<evidence type="ECO:0000256" key="18">
    <source>
        <dbReference type="ARBA" id="ARBA00048212"/>
    </source>
</evidence>
<dbReference type="InterPro" id="IPR036038">
    <property type="entry name" value="Aminotransferase-like"/>
</dbReference>
<dbReference type="Proteomes" id="UP000287447">
    <property type="component" value="Unassembled WGS sequence"/>
</dbReference>
<evidence type="ECO:0000256" key="3">
    <source>
        <dbReference type="ARBA" id="ARBA00004824"/>
    </source>
</evidence>
<evidence type="ECO:0000256" key="12">
    <source>
        <dbReference type="ARBA" id="ARBA00022898"/>
    </source>
</evidence>
<evidence type="ECO:0000256" key="9">
    <source>
        <dbReference type="ARBA" id="ARBA00013053"/>
    </source>
</evidence>
<name>A0A437QXX4_9PROT</name>
<dbReference type="PANTHER" id="PTHR42743:SF11">
    <property type="entry name" value="AMINODEOXYCHORISMATE LYASE"/>
    <property type="match status" value="1"/>
</dbReference>
<dbReference type="FunFam" id="3.20.10.10:FF:000002">
    <property type="entry name" value="D-alanine aminotransferase"/>
    <property type="match status" value="1"/>
</dbReference>
<dbReference type="GO" id="GO:0009082">
    <property type="term" value="P:branched-chain amino acid biosynthetic process"/>
    <property type="evidence" value="ECO:0007669"/>
    <property type="project" value="UniProtKB-KW"/>
</dbReference>
<sequence length="289" mass="32093">MPRYCYVNGRFLPHRDGAVHIEDRGYQFADGVYEVVTIANGTMVDEDPHLDRLERSLKELRMRMPMARGAMKLKVRELVRRNGLKDGLVYMQVTRGVAPRNHAFPSDKVPPAIVMTTKKMDFAKMKKFTDGVTVVSAPDIRWGRCDIKTVSLLPNCLAKQAATEAGAYEAWLVDEKGNVTEGSSSNAWIITKDGVLVTKPATNEILNGITRQTILDLAKQDGVPFEEREFTLEEAYEAKEAFVSSATSFVTPVVKIDDHVIGNGHPGSLCEKLLGTYQDYAAGRRSRAA</sequence>
<dbReference type="PANTHER" id="PTHR42743">
    <property type="entry name" value="AMINO-ACID AMINOTRANSFERASE"/>
    <property type="match status" value="1"/>
</dbReference>
<evidence type="ECO:0000313" key="22">
    <source>
        <dbReference type="Proteomes" id="UP000287447"/>
    </source>
</evidence>
<keyword evidence="21" id="KW-0032">Aminotransferase</keyword>
<comment type="caution">
    <text evidence="21">The sequence shown here is derived from an EMBL/GenBank/DDBJ whole genome shotgun (WGS) entry which is preliminary data.</text>
</comment>
<evidence type="ECO:0000256" key="19">
    <source>
        <dbReference type="ARBA" id="ARBA00048798"/>
    </source>
</evidence>
<protein>
    <recommendedName>
        <fullName evidence="11">D-alanine aminotransferase</fullName>
        <ecNumber evidence="8">2.6.1.21</ecNumber>
        <ecNumber evidence="9">2.6.1.42</ecNumber>
    </recommendedName>
    <alternativeName>
        <fullName evidence="16">D-amino acid aminotransferase</fullName>
    </alternativeName>
    <alternativeName>
        <fullName evidence="14">D-amino acid transaminase</fullName>
    </alternativeName>
    <alternativeName>
        <fullName evidence="15">D-aspartate aminotransferase</fullName>
    </alternativeName>
    <alternativeName>
        <fullName evidence="10">Probable branched-chain-amino-acid aminotransferase</fullName>
    </alternativeName>
</protein>
<dbReference type="Pfam" id="PF01063">
    <property type="entry name" value="Aminotran_4"/>
    <property type="match status" value="1"/>
</dbReference>
<dbReference type="Gene3D" id="3.20.10.10">
    <property type="entry name" value="D-amino Acid Aminotransferase, subunit A, domain 2"/>
    <property type="match status" value="1"/>
</dbReference>